<dbReference type="FunFam" id="1.20.1640.10:FF:000004">
    <property type="entry name" value="Protein translocase subunit SecD"/>
    <property type="match status" value="1"/>
</dbReference>
<keyword evidence="16" id="KW-1185">Reference proteome</keyword>
<evidence type="ECO:0000313" key="15">
    <source>
        <dbReference type="EMBL" id="ARP80235.1"/>
    </source>
</evidence>
<feature type="transmembrane region" description="Helical" evidence="10">
    <location>
        <begin position="550"/>
        <end position="572"/>
    </location>
</feature>
<name>A0A1W6YGJ1_9BORD</name>
<dbReference type="PANTHER" id="PTHR30081:SF1">
    <property type="entry name" value="PROTEIN TRANSLOCASE SUBUNIT SECD"/>
    <property type="match status" value="1"/>
</dbReference>
<keyword evidence="2 10" id="KW-0813">Transport</keyword>
<keyword evidence="5 10" id="KW-0812">Transmembrane</keyword>
<evidence type="ECO:0000256" key="5">
    <source>
        <dbReference type="ARBA" id="ARBA00022692"/>
    </source>
</evidence>
<dbReference type="Pfam" id="PF21760">
    <property type="entry name" value="SecD_1st"/>
    <property type="match status" value="1"/>
</dbReference>
<dbReference type="GO" id="GO:0043952">
    <property type="term" value="P:protein transport by the Sec complex"/>
    <property type="evidence" value="ECO:0007669"/>
    <property type="project" value="UniProtKB-UniRule"/>
</dbReference>
<keyword evidence="3 10" id="KW-1003">Cell membrane</keyword>
<sequence>MNRYPLWKYLTVLIAVVIGLLYTLPNFYGESPAVQISSAKATVKVDNALLGTVEQILAQAKIPTTGAYYEQNGPLGTIRARFGSTDQQLQARDLIDKTLNTVPGDPHYTVALNLLPASPEWMRALGWFEPKPMYLGLDLRGGVYFLLQIDMQGALTARYDSLAADVRSVLRDQDVPGVTVDRTGQAVTAAFPNADSRDKAVGILRSRMPDLQFVDQNDGGKPQLVGTLSQASITRVQETALSQNINTLHNRINELGVAEPVIQQQGNDRIVVQLPGVQDVAKAKELLGRTATLEIRMVDDSPSAQAALAANTVPFGLERYTDRDGRPLLVRRQVILTGENLQDAQPGRDQQTQQAAVHLTLDAKGARIFRDVTRDNVGKRMAILLFENGKGEVVTAPVIRGEIPGGQVQISGSMSAEEAADTALLLRAGALAAPMSIIEERTIGPSLGADNIAKGFASTLYGFLAIAVFIIVYYRLFGVFSTIGLAVNVLLLLALLSMLQATLTLPGIAAIALTLGMAIDSNVLINERIREELRNGASPQQAIHHGFERAWGTILDSNLTTLIVGLALLAFGSGPIRGFAVVHCLGILTSMFSSVVGVRALANLWYGRRKKLASVSIGQVWKPSDDAKAKA</sequence>
<feature type="domain" description="SecDF P1 head subdomain" evidence="14">
    <location>
        <begin position="320"/>
        <end position="433"/>
    </location>
</feature>
<dbReference type="InterPro" id="IPR027398">
    <property type="entry name" value="SecD-TM"/>
</dbReference>
<dbReference type="InterPro" id="IPR022813">
    <property type="entry name" value="SecD/SecF_arch_bac"/>
</dbReference>
<dbReference type="Pfam" id="PF02355">
    <property type="entry name" value="SecD_SecF_C"/>
    <property type="match status" value="1"/>
</dbReference>
<dbReference type="NCBIfam" id="TIGR01129">
    <property type="entry name" value="secD"/>
    <property type="match status" value="1"/>
</dbReference>
<evidence type="ECO:0000256" key="6">
    <source>
        <dbReference type="ARBA" id="ARBA00022927"/>
    </source>
</evidence>
<dbReference type="Proteomes" id="UP000194151">
    <property type="component" value="Chromosome"/>
</dbReference>
<dbReference type="KEGG" id="bgv:CAL12_04920"/>
<comment type="similarity">
    <text evidence="10">Belongs to the SecD/SecF family. SecD subfamily.</text>
</comment>
<evidence type="ECO:0000259" key="14">
    <source>
        <dbReference type="Pfam" id="PF22599"/>
    </source>
</evidence>
<evidence type="ECO:0000259" key="12">
    <source>
        <dbReference type="Pfam" id="PF13721"/>
    </source>
</evidence>
<dbReference type="InterPro" id="IPR048634">
    <property type="entry name" value="SecD_SecF_C"/>
</dbReference>
<dbReference type="AlphaFoldDB" id="A0A1W6YGJ1"/>
<dbReference type="PANTHER" id="PTHR30081">
    <property type="entry name" value="PROTEIN-EXPORT MEMBRANE PROTEIN SEC"/>
    <property type="match status" value="1"/>
</dbReference>
<dbReference type="InterPro" id="IPR055344">
    <property type="entry name" value="SecD_SecF_C_bact"/>
</dbReference>
<dbReference type="Pfam" id="PF13721">
    <property type="entry name" value="SecD-TM1"/>
    <property type="match status" value="1"/>
</dbReference>
<dbReference type="InterPro" id="IPR048631">
    <property type="entry name" value="SecD_1st"/>
</dbReference>
<feature type="transmembrane region" description="Helical" evidence="10">
    <location>
        <begin position="7"/>
        <end position="28"/>
    </location>
</feature>
<dbReference type="InterPro" id="IPR054384">
    <property type="entry name" value="SecDF_P1_head"/>
</dbReference>
<feature type="transmembrane region" description="Helical" evidence="10">
    <location>
        <begin position="455"/>
        <end position="474"/>
    </location>
</feature>
<feature type="domain" description="SecD export protein N-terminal TM" evidence="12">
    <location>
        <begin position="1"/>
        <end position="112"/>
    </location>
</feature>
<keyword evidence="4" id="KW-0997">Cell inner membrane</keyword>
<dbReference type="HAMAP" id="MF_01463_B">
    <property type="entry name" value="SecD_B"/>
    <property type="match status" value="1"/>
</dbReference>
<evidence type="ECO:0000259" key="11">
    <source>
        <dbReference type="Pfam" id="PF02355"/>
    </source>
</evidence>
<dbReference type="GO" id="GO:0006605">
    <property type="term" value="P:protein targeting"/>
    <property type="evidence" value="ECO:0007669"/>
    <property type="project" value="UniProtKB-UniRule"/>
</dbReference>
<evidence type="ECO:0000256" key="2">
    <source>
        <dbReference type="ARBA" id="ARBA00022448"/>
    </source>
</evidence>
<keyword evidence="6 10" id="KW-0653">Protein transport</keyword>
<organism evidence="15 16">
    <name type="scientific">Bordetella genomosp. 8</name>
    <dbReference type="NCBI Taxonomy" id="1416806"/>
    <lineage>
        <taxon>Bacteria</taxon>
        <taxon>Pseudomonadati</taxon>
        <taxon>Pseudomonadota</taxon>
        <taxon>Betaproteobacteria</taxon>
        <taxon>Burkholderiales</taxon>
        <taxon>Alcaligenaceae</taxon>
        <taxon>Bordetella</taxon>
    </lineage>
</organism>
<keyword evidence="7 10" id="KW-1133">Transmembrane helix</keyword>
<feature type="transmembrane region" description="Helical" evidence="10">
    <location>
        <begin position="578"/>
        <end position="602"/>
    </location>
</feature>
<dbReference type="SUPFAM" id="SSF82866">
    <property type="entry name" value="Multidrug efflux transporter AcrB transmembrane domain"/>
    <property type="match status" value="1"/>
</dbReference>
<dbReference type="Gene3D" id="1.20.1640.10">
    <property type="entry name" value="Multidrug efflux transporter AcrB transmembrane domain"/>
    <property type="match status" value="1"/>
</dbReference>
<feature type="domain" description="Protein export membrane protein SecD/SecF C-terminal" evidence="11">
    <location>
        <begin position="435"/>
        <end position="597"/>
    </location>
</feature>
<keyword evidence="8 10" id="KW-0811">Translocation</keyword>
<dbReference type="Pfam" id="PF22599">
    <property type="entry name" value="SecDF_P1_head"/>
    <property type="match status" value="1"/>
</dbReference>
<accession>A0A1W6YGJ1</accession>
<feature type="transmembrane region" description="Helical" evidence="10">
    <location>
        <begin position="479"/>
        <end position="499"/>
    </location>
</feature>
<dbReference type="GO" id="GO:0015450">
    <property type="term" value="F:protein-transporting ATPase activity"/>
    <property type="evidence" value="ECO:0007669"/>
    <property type="project" value="InterPro"/>
</dbReference>
<evidence type="ECO:0000256" key="9">
    <source>
        <dbReference type="ARBA" id="ARBA00023136"/>
    </source>
</evidence>
<feature type="transmembrane region" description="Helical" evidence="10">
    <location>
        <begin position="505"/>
        <end position="525"/>
    </location>
</feature>
<reference evidence="15 16" key="1">
    <citation type="submission" date="2017-05" db="EMBL/GenBank/DDBJ databases">
        <title>Complete and WGS of Bordetella genogroups.</title>
        <authorList>
            <person name="Spilker T."/>
            <person name="LiPuma J."/>
        </authorList>
    </citation>
    <scope>NUCLEOTIDE SEQUENCE [LARGE SCALE GENOMIC DNA]</scope>
    <source>
        <strain evidence="15 16">AU19157</strain>
    </source>
</reference>
<dbReference type="OrthoDB" id="9805019at2"/>
<gene>
    <name evidence="10" type="primary">secD</name>
    <name evidence="15" type="ORF">CAL12_04920</name>
</gene>
<feature type="domain" description="Protein translocase subunit SecDF P1" evidence="13">
    <location>
        <begin position="242"/>
        <end position="300"/>
    </location>
</feature>
<dbReference type="STRING" id="1416806.CAL12_04920"/>
<evidence type="ECO:0000256" key="3">
    <source>
        <dbReference type="ARBA" id="ARBA00022475"/>
    </source>
</evidence>
<comment type="function">
    <text evidence="10">Part of the Sec protein translocase complex. Interacts with the SecYEG preprotein conducting channel. SecDF uses the proton motive force (PMF) to complete protein translocation after the ATP-dependent function of SecA.</text>
</comment>
<keyword evidence="9 10" id="KW-0472">Membrane</keyword>
<protein>
    <recommendedName>
        <fullName evidence="10">Protein translocase subunit SecD</fullName>
    </recommendedName>
</protein>
<comment type="subunit">
    <text evidence="10">Forms a complex with SecF. Part of the essential Sec protein translocation apparatus which comprises SecA, SecYEG and auxiliary proteins SecDF-YajC and YidC.</text>
</comment>
<dbReference type="Gene3D" id="3.30.70.3400">
    <property type="match status" value="2"/>
</dbReference>
<evidence type="ECO:0000259" key="13">
    <source>
        <dbReference type="Pfam" id="PF21760"/>
    </source>
</evidence>
<dbReference type="NCBIfam" id="TIGR00916">
    <property type="entry name" value="2A0604s01"/>
    <property type="match status" value="1"/>
</dbReference>
<evidence type="ECO:0000256" key="4">
    <source>
        <dbReference type="ARBA" id="ARBA00022519"/>
    </source>
</evidence>
<dbReference type="GO" id="GO:0065002">
    <property type="term" value="P:intracellular protein transmembrane transport"/>
    <property type="evidence" value="ECO:0007669"/>
    <property type="project" value="UniProtKB-UniRule"/>
</dbReference>
<comment type="subcellular location">
    <subcellularLocation>
        <location evidence="1 10">Cell membrane</location>
        <topology evidence="1 10">Multi-pass membrane protein</topology>
    </subcellularLocation>
</comment>
<evidence type="ECO:0000256" key="8">
    <source>
        <dbReference type="ARBA" id="ARBA00023010"/>
    </source>
</evidence>
<dbReference type="FunFam" id="3.30.70.3400:FF:000001">
    <property type="entry name" value="Protein translocase subunit SecD"/>
    <property type="match status" value="1"/>
</dbReference>
<evidence type="ECO:0000256" key="7">
    <source>
        <dbReference type="ARBA" id="ARBA00022989"/>
    </source>
</evidence>
<dbReference type="Gene3D" id="3.30.1360.200">
    <property type="match status" value="1"/>
</dbReference>
<dbReference type="EMBL" id="CP021108">
    <property type="protein sequence ID" value="ARP80235.1"/>
    <property type="molecule type" value="Genomic_DNA"/>
</dbReference>
<evidence type="ECO:0000313" key="16">
    <source>
        <dbReference type="Proteomes" id="UP000194151"/>
    </source>
</evidence>
<dbReference type="GO" id="GO:0005886">
    <property type="term" value="C:plasma membrane"/>
    <property type="evidence" value="ECO:0007669"/>
    <property type="project" value="UniProtKB-SubCell"/>
</dbReference>
<evidence type="ECO:0000256" key="1">
    <source>
        <dbReference type="ARBA" id="ARBA00004651"/>
    </source>
</evidence>
<dbReference type="FunFam" id="3.30.1360.200:FF:000002">
    <property type="entry name" value="Preprotein translocase subunit SecD"/>
    <property type="match status" value="1"/>
</dbReference>
<dbReference type="InterPro" id="IPR005791">
    <property type="entry name" value="SecD"/>
</dbReference>
<proteinExistence type="inferred from homology"/>
<dbReference type="RefSeq" id="WP_086063466.1">
    <property type="nucleotide sequence ID" value="NZ_CP021108.1"/>
</dbReference>
<evidence type="ECO:0000256" key="10">
    <source>
        <dbReference type="HAMAP-Rule" id="MF_01463"/>
    </source>
</evidence>